<feature type="region of interest" description="Disordered" evidence="7">
    <location>
        <begin position="1"/>
        <end position="40"/>
    </location>
</feature>
<dbReference type="PANTHER" id="PTHR22936:SF75">
    <property type="entry name" value="RHOMBOID-LIKE PROTEIN 8"/>
    <property type="match status" value="1"/>
</dbReference>
<dbReference type="GO" id="GO:0004252">
    <property type="term" value="F:serine-type endopeptidase activity"/>
    <property type="evidence" value="ECO:0007669"/>
    <property type="project" value="InterPro"/>
</dbReference>
<comment type="caution">
    <text evidence="9">The sequence shown here is derived from an EMBL/GenBank/DDBJ whole genome shotgun (WGS) entry which is preliminary data.</text>
</comment>
<feature type="transmembrane region" description="Helical" evidence="6">
    <location>
        <begin position="205"/>
        <end position="224"/>
    </location>
</feature>
<dbReference type="EMBL" id="JAXUIC010000012">
    <property type="protein sequence ID" value="KAK4559597.1"/>
    <property type="molecule type" value="Genomic_DNA"/>
</dbReference>
<evidence type="ECO:0000259" key="8">
    <source>
        <dbReference type="Pfam" id="PF01694"/>
    </source>
</evidence>
<feature type="compositionally biased region" description="Pro residues" evidence="7">
    <location>
        <begin position="20"/>
        <end position="35"/>
    </location>
</feature>
<gene>
    <name evidence="9" type="ORF">RGQ29_008711</name>
</gene>
<dbReference type="InterPro" id="IPR022764">
    <property type="entry name" value="Peptidase_S54_rhomboid_dom"/>
</dbReference>
<evidence type="ECO:0000256" key="7">
    <source>
        <dbReference type="SAM" id="MobiDB-lite"/>
    </source>
</evidence>
<protein>
    <recommendedName>
        <fullName evidence="6">RHOMBOID-like protein</fullName>
        <ecNumber evidence="6">3.4.21.105</ecNumber>
    </recommendedName>
</protein>
<dbReference type="Pfam" id="PF01694">
    <property type="entry name" value="Rhomboid"/>
    <property type="match status" value="1"/>
</dbReference>
<keyword evidence="6" id="KW-0378">Hydrolase</keyword>
<comment type="function">
    <text evidence="6">Serine protease involved in intramembrane proteolysis.</text>
</comment>
<dbReference type="PANTHER" id="PTHR22936">
    <property type="entry name" value="RHOMBOID-RELATED"/>
    <property type="match status" value="1"/>
</dbReference>
<comment type="similarity">
    <text evidence="2 6">Belongs to the peptidase S54 family.</text>
</comment>
<dbReference type="SUPFAM" id="SSF101447">
    <property type="entry name" value="Formin homology 2 domain (FH2 domain)"/>
    <property type="match status" value="1"/>
</dbReference>
<dbReference type="InterPro" id="IPR002610">
    <property type="entry name" value="Peptidase_S54_rhomboid-like"/>
</dbReference>
<evidence type="ECO:0000256" key="5">
    <source>
        <dbReference type="ARBA" id="ARBA00023136"/>
    </source>
</evidence>
<dbReference type="GO" id="GO:0016020">
    <property type="term" value="C:membrane"/>
    <property type="evidence" value="ECO:0007669"/>
    <property type="project" value="UniProtKB-SubCell"/>
</dbReference>
<keyword evidence="4 6" id="KW-1133">Transmembrane helix</keyword>
<feature type="transmembrane region" description="Helical" evidence="6">
    <location>
        <begin position="312"/>
        <end position="333"/>
    </location>
</feature>
<evidence type="ECO:0000313" key="9">
    <source>
        <dbReference type="EMBL" id="KAK4559597.1"/>
    </source>
</evidence>
<feature type="transmembrane region" description="Helical" evidence="6">
    <location>
        <begin position="236"/>
        <end position="256"/>
    </location>
</feature>
<dbReference type="EC" id="3.4.21.105" evidence="6"/>
<proteinExistence type="inferred from homology"/>
<keyword evidence="10" id="KW-1185">Reference proteome</keyword>
<reference evidence="9 10" key="1">
    <citation type="journal article" date="2023" name="G3 (Bethesda)">
        <title>A haplotype-resolved chromosome-scale genome for Quercus rubra L. provides insights into the genetics of adaptive traits for red oak species.</title>
        <authorList>
            <person name="Kapoor B."/>
            <person name="Jenkins J."/>
            <person name="Schmutz J."/>
            <person name="Zhebentyayeva T."/>
            <person name="Kuelheim C."/>
            <person name="Coggeshall M."/>
            <person name="Heim C."/>
            <person name="Lasky J.R."/>
            <person name="Leites L."/>
            <person name="Islam-Faridi N."/>
            <person name="Romero-Severson J."/>
            <person name="DeLeo V.L."/>
            <person name="Lucas S.M."/>
            <person name="Lazic D."/>
            <person name="Gailing O."/>
            <person name="Carlson J."/>
            <person name="Staton M."/>
        </authorList>
    </citation>
    <scope>NUCLEOTIDE SEQUENCE [LARGE SCALE GENOMIC DNA]</scope>
    <source>
        <strain evidence="9">Pseudo-F2</strain>
    </source>
</reference>
<sequence length="406" mass="45063">MAEQDTNSNCKFQTHIEIKAPPPLPPPPPPPPPPFTSDRADTTTFQLQDRIKFSFFGSRSQRRRSGDTWIISVFVILHVVAFFATMFVNDCWNNSHQDCAFKLLGRLSFQPLSENPLLGPSASTLGKIGALQHSFLTEYHQTWRLFTFPCLHAGAIHLVINLCSVVLIGVFLEKEFGQLRIGLVYILSAFVGTLVAALFVRNIPAVGASGALYGLLGAMLSVLIRNWKIYSNKFSAVVSIFFVTMINFVLGLLPYVDNFSNIGGFISGFLLGFVLLFSPQLRLVSQNKGDLFEYGVKDSIKLKLKQKLDRPVLRSISLLLFGLILAGCIVAVLQGVNISPYCKWCQYVDCVPFKGWSCTDKATSCETMVSNEQLTLTCLSDGNFRVFPFTNISQARIEDLCSLICS</sequence>
<feature type="transmembrane region" description="Helical" evidence="6">
    <location>
        <begin position="151"/>
        <end position="172"/>
    </location>
</feature>
<dbReference type="InterPro" id="IPR035952">
    <property type="entry name" value="Rhomboid-like_sf"/>
</dbReference>
<evidence type="ECO:0000256" key="6">
    <source>
        <dbReference type="RuleBase" id="RU362115"/>
    </source>
</evidence>
<evidence type="ECO:0000256" key="1">
    <source>
        <dbReference type="ARBA" id="ARBA00004141"/>
    </source>
</evidence>
<feature type="transmembrane region" description="Helical" evidence="6">
    <location>
        <begin position="179"/>
        <end position="199"/>
    </location>
</feature>
<keyword evidence="5 6" id="KW-0472">Membrane</keyword>
<keyword evidence="3 6" id="KW-0812">Transmembrane</keyword>
<evidence type="ECO:0000256" key="3">
    <source>
        <dbReference type="ARBA" id="ARBA00022692"/>
    </source>
</evidence>
<comment type="catalytic activity">
    <reaction evidence="6">
        <text>Cleaves type-1 transmembrane domains using a catalytic dyad composed of serine and histidine that are contributed by different transmembrane domains.</text>
        <dbReference type="EC" id="3.4.21.105"/>
    </reaction>
</comment>
<dbReference type="Proteomes" id="UP001324115">
    <property type="component" value="Unassembled WGS sequence"/>
</dbReference>
<feature type="transmembrane region" description="Helical" evidence="6">
    <location>
        <begin position="262"/>
        <end position="278"/>
    </location>
</feature>
<organism evidence="9 10">
    <name type="scientific">Quercus rubra</name>
    <name type="common">Northern red oak</name>
    <name type="synonym">Quercus borealis</name>
    <dbReference type="NCBI Taxonomy" id="3512"/>
    <lineage>
        <taxon>Eukaryota</taxon>
        <taxon>Viridiplantae</taxon>
        <taxon>Streptophyta</taxon>
        <taxon>Embryophyta</taxon>
        <taxon>Tracheophyta</taxon>
        <taxon>Spermatophyta</taxon>
        <taxon>Magnoliopsida</taxon>
        <taxon>eudicotyledons</taxon>
        <taxon>Gunneridae</taxon>
        <taxon>Pentapetalae</taxon>
        <taxon>rosids</taxon>
        <taxon>fabids</taxon>
        <taxon>Fagales</taxon>
        <taxon>Fagaceae</taxon>
        <taxon>Quercus</taxon>
    </lineage>
</organism>
<accession>A0AAN7E101</accession>
<keyword evidence="6" id="KW-0720">Serine protease</keyword>
<evidence type="ECO:0000313" key="10">
    <source>
        <dbReference type="Proteomes" id="UP001324115"/>
    </source>
</evidence>
<dbReference type="AlphaFoldDB" id="A0AAN7E101"/>
<evidence type="ECO:0000256" key="4">
    <source>
        <dbReference type="ARBA" id="ARBA00022989"/>
    </source>
</evidence>
<feature type="transmembrane region" description="Helical" evidence="6">
    <location>
        <begin position="69"/>
        <end position="88"/>
    </location>
</feature>
<dbReference type="Gene3D" id="1.20.1540.10">
    <property type="entry name" value="Rhomboid-like"/>
    <property type="match status" value="1"/>
</dbReference>
<name>A0AAN7E101_QUERU</name>
<dbReference type="SUPFAM" id="SSF144091">
    <property type="entry name" value="Rhomboid-like"/>
    <property type="match status" value="1"/>
</dbReference>
<evidence type="ECO:0000256" key="2">
    <source>
        <dbReference type="ARBA" id="ARBA00009045"/>
    </source>
</evidence>
<feature type="compositionally biased region" description="Polar residues" evidence="7">
    <location>
        <begin position="1"/>
        <end position="12"/>
    </location>
</feature>
<comment type="subcellular location">
    <subcellularLocation>
        <location evidence="1 6">Membrane</location>
        <topology evidence="1 6">Multi-pass membrane protein</topology>
    </subcellularLocation>
</comment>
<keyword evidence="6" id="KW-0645">Protease</keyword>
<dbReference type="GO" id="GO:0006508">
    <property type="term" value="P:proteolysis"/>
    <property type="evidence" value="ECO:0007669"/>
    <property type="project" value="UniProtKB-KW"/>
</dbReference>
<feature type="domain" description="Peptidase S54 rhomboid" evidence="8">
    <location>
        <begin position="140"/>
        <end position="276"/>
    </location>
</feature>